<proteinExistence type="predicted"/>
<evidence type="ECO:0000313" key="3">
    <source>
        <dbReference type="Proteomes" id="UP000609323"/>
    </source>
</evidence>
<dbReference type="RefSeq" id="WP_094093118.1">
    <property type="nucleotide sequence ID" value="NZ_BMHF01000001.1"/>
</dbReference>
<reference evidence="3" key="1">
    <citation type="journal article" date="2019" name="Int. J. Syst. Evol. Microbiol.">
        <title>The Global Catalogue of Microorganisms (GCM) 10K type strain sequencing project: providing services to taxonomists for standard genome sequencing and annotation.</title>
        <authorList>
            <consortium name="The Broad Institute Genomics Platform"/>
            <consortium name="The Broad Institute Genome Sequencing Center for Infectious Disease"/>
            <person name="Wu L."/>
            <person name="Ma J."/>
        </authorList>
    </citation>
    <scope>NUCLEOTIDE SEQUENCE [LARGE SCALE GENOMIC DNA]</scope>
    <source>
        <strain evidence="3">CGMCC 1.15044</strain>
    </source>
</reference>
<accession>A0ABQ1FR12</accession>
<evidence type="ECO:0000313" key="2">
    <source>
        <dbReference type="EMBL" id="GGA24915.1"/>
    </source>
</evidence>
<keyword evidence="1" id="KW-0812">Transmembrane</keyword>
<dbReference type="Proteomes" id="UP000609323">
    <property type="component" value="Unassembled WGS sequence"/>
</dbReference>
<evidence type="ECO:0000256" key="1">
    <source>
        <dbReference type="SAM" id="Phobius"/>
    </source>
</evidence>
<feature type="transmembrane region" description="Helical" evidence="1">
    <location>
        <begin position="72"/>
        <end position="90"/>
    </location>
</feature>
<protein>
    <recommendedName>
        <fullName evidence="4">Methyltransferase</fullName>
    </recommendedName>
</protein>
<keyword evidence="1" id="KW-1133">Transmembrane helix</keyword>
<feature type="transmembrane region" description="Helical" evidence="1">
    <location>
        <begin position="45"/>
        <end position="66"/>
    </location>
</feature>
<dbReference type="EMBL" id="BMHF01000001">
    <property type="protein sequence ID" value="GGA24915.1"/>
    <property type="molecule type" value="Genomic_DNA"/>
</dbReference>
<evidence type="ECO:0008006" key="4">
    <source>
        <dbReference type="Google" id="ProtNLM"/>
    </source>
</evidence>
<name>A0ABQ1FR12_9BACL</name>
<sequence>MSRSFERKVEKNRQKYNLNQQKKGVKPGNMLGSKGEGIIFRGRNILLPLLFIVLGAMYAAMGFVGGTENINTLYIVTVGLYFLLGIVIFLRRPYLRIYKNKLFTSKFNRDRSLEAGSIAKIKWSGKTITIVTKTKEPNWTFSGSRNFYDMDQLGAALQEFASAHGVELERK</sequence>
<gene>
    <name evidence="2" type="ORF">GCM10010917_07240</name>
</gene>
<organism evidence="2 3">
    <name type="scientific">Paenibacillus physcomitrellae</name>
    <dbReference type="NCBI Taxonomy" id="1619311"/>
    <lineage>
        <taxon>Bacteria</taxon>
        <taxon>Bacillati</taxon>
        <taxon>Bacillota</taxon>
        <taxon>Bacilli</taxon>
        <taxon>Bacillales</taxon>
        <taxon>Paenibacillaceae</taxon>
        <taxon>Paenibacillus</taxon>
    </lineage>
</organism>
<keyword evidence="3" id="KW-1185">Reference proteome</keyword>
<comment type="caution">
    <text evidence="2">The sequence shown here is derived from an EMBL/GenBank/DDBJ whole genome shotgun (WGS) entry which is preliminary data.</text>
</comment>
<keyword evidence="1" id="KW-0472">Membrane</keyword>